<protein>
    <recommendedName>
        <fullName evidence="10">Short-chain dehydrogenase/reductase 3</fullName>
    </recommendedName>
    <alternativeName>
        <fullName evidence="11">Retinal short-chain dehydrogenase/reductase 1</fullName>
    </alternativeName>
</protein>
<gene>
    <name evidence="15" type="primary">LOC113796975</name>
</gene>
<sequence length="304" mass="34591">MERIKEFFLLIWNLLVVYFEIIRSWFESENEPRDFYGKVIVLTGSAQGLGREMALRLNRLGGVRLALIDIDRNRNDELIERLKTESPNADIIGYECDLSDSSDIDFCCGQILKHFGRVDILINNAGIVQCKSFLELEAKDIRRTFDVNVFAHFWLIKQFLPGMIDRGTGHIVAIASACGLSGKANLVDYCAAKHAVVGMMTAFDCELRQLNLDQQIRLTTVCPITIATGMFRYPTTRFSSLLPILSPDKVAKTIIDTIRKSDPSSTFLITIPSYTYWLILIEKMIPRKAFAFIDQYLSYQVGKH</sequence>
<keyword evidence="5 13" id="KW-1133">Transmembrane helix</keyword>
<proteinExistence type="inferred from homology"/>
<keyword evidence="6" id="KW-0560">Oxidoreductase</keyword>
<accession>A0A6P6YCB6</accession>
<evidence type="ECO:0000313" key="14">
    <source>
        <dbReference type="Proteomes" id="UP000515146"/>
    </source>
</evidence>
<comment type="subcellular location">
    <subcellularLocation>
        <location evidence="1">Membrane</location>
        <topology evidence="1">Multi-pass membrane protein</topology>
    </subcellularLocation>
</comment>
<evidence type="ECO:0000256" key="4">
    <source>
        <dbReference type="ARBA" id="ARBA00022857"/>
    </source>
</evidence>
<dbReference type="GO" id="GO:0016020">
    <property type="term" value="C:membrane"/>
    <property type="evidence" value="ECO:0007669"/>
    <property type="project" value="UniProtKB-SubCell"/>
</dbReference>
<evidence type="ECO:0000256" key="3">
    <source>
        <dbReference type="ARBA" id="ARBA00022692"/>
    </source>
</evidence>
<evidence type="ECO:0000256" key="13">
    <source>
        <dbReference type="SAM" id="Phobius"/>
    </source>
</evidence>
<reference evidence="15" key="1">
    <citation type="submission" date="2025-08" db="UniProtKB">
        <authorList>
            <consortium name="RefSeq"/>
        </authorList>
    </citation>
    <scope>IDENTIFICATION</scope>
    <source>
        <strain evidence="15">Airmid</strain>
    </source>
</reference>
<keyword evidence="4" id="KW-0521">NADP</keyword>
<evidence type="ECO:0000256" key="11">
    <source>
        <dbReference type="ARBA" id="ARBA00082544"/>
    </source>
</evidence>
<dbReference type="GO" id="GO:0052650">
    <property type="term" value="F:all-trans-retinol dehydrogenase (NADP+) activity"/>
    <property type="evidence" value="ECO:0007669"/>
    <property type="project" value="UniProtKB-ARBA"/>
</dbReference>
<dbReference type="OMA" id="KQMALQY"/>
<evidence type="ECO:0000313" key="15">
    <source>
        <dbReference type="RefSeq" id="XP_027203078.1"/>
    </source>
</evidence>
<evidence type="ECO:0000256" key="7">
    <source>
        <dbReference type="ARBA" id="ARBA00023098"/>
    </source>
</evidence>
<keyword evidence="7" id="KW-0443">Lipid metabolism</keyword>
<dbReference type="InterPro" id="IPR002347">
    <property type="entry name" value="SDR_fam"/>
</dbReference>
<dbReference type="AlphaFoldDB" id="A0A6P6YCB6"/>
<dbReference type="PRINTS" id="PR00080">
    <property type="entry name" value="SDRFAMILY"/>
</dbReference>
<dbReference type="GeneID" id="113796975"/>
<evidence type="ECO:0000256" key="9">
    <source>
        <dbReference type="ARBA" id="ARBA00059620"/>
    </source>
</evidence>
<keyword evidence="8 13" id="KW-0472">Membrane</keyword>
<dbReference type="InParanoid" id="A0A6P6YCB6"/>
<comment type="similarity">
    <text evidence="2 12">Belongs to the short-chain dehydrogenases/reductases (SDR) family.</text>
</comment>
<evidence type="ECO:0000256" key="8">
    <source>
        <dbReference type="ARBA" id="ARBA00023136"/>
    </source>
</evidence>
<feature type="transmembrane region" description="Helical" evidence="13">
    <location>
        <begin position="7"/>
        <end position="26"/>
    </location>
</feature>
<evidence type="ECO:0000256" key="2">
    <source>
        <dbReference type="ARBA" id="ARBA00006484"/>
    </source>
</evidence>
<comment type="function">
    <text evidence="9">Catalyzes the reduction of all-trans-retinal to all-trans-retinol in the presence of NADPH.</text>
</comment>
<keyword evidence="3 13" id="KW-0812">Transmembrane</keyword>
<dbReference type="PANTHER" id="PTHR24322:SF736">
    <property type="entry name" value="RETINOL DEHYDROGENASE 10"/>
    <property type="match status" value="1"/>
</dbReference>
<dbReference type="FunCoup" id="A0A6P6YCB6">
    <property type="interactions" value="2"/>
</dbReference>
<dbReference type="Proteomes" id="UP000515146">
    <property type="component" value="Unplaced"/>
</dbReference>
<dbReference type="Gene3D" id="3.40.50.720">
    <property type="entry name" value="NAD(P)-binding Rossmann-like Domain"/>
    <property type="match status" value="1"/>
</dbReference>
<organism evidence="14 15">
    <name type="scientific">Dermatophagoides pteronyssinus</name>
    <name type="common">European house dust mite</name>
    <dbReference type="NCBI Taxonomy" id="6956"/>
    <lineage>
        <taxon>Eukaryota</taxon>
        <taxon>Metazoa</taxon>
        <taxon>Ecdysozoa</taxon>
        <taxon>Arthropoda</taxon>
        <taxon>Chelicerata</taxon>
        <taxon>Arachnida</taxon>
        <taxon>Acari</taxon>
        <taxon>Acariformes</taxon>
        <taxon>Sarcoptiformes</taxon>
        <taxon>Astigmata</taxon>
        <taxon>Psoroptidia</taxon>
        <taxon>Analgoidea</taxon>
        <taxon>Pyroglyphidae</taxon>
        <taxon>Dermatophagoidinae</taxon>
        <taxon>Dermatophagoides</taxon>
    </lineage>
</organism>
<dbReference type="SUPFAM" id="SSF51735">
    <property type="entry name" value="NAD(P)-binding Rossmann-fold domains"/>
    <property type="match status" value="1"/>
</dbReference>
<dbReference type="OrthoDB" id="5840532at2759"/>
<dbReference type="PRINTS" id="PR00081">
    <property type="entry name" value="GDHRDH"/>
</dbReference>
<keyword evidence="14" id="KW-1185">Reference proteome</keyword>
<evidence type="ECO:0000256" key="6">
    <source>
        <dbReference type="ARBA" id="ARBA00023002"/>
    </source>
</evidence>
<dbReference type="RefSeq" id="XP_027203078.1">
    <property type="nucleotide sequence ID" value="XM_027347277.1"/>
</dbReference>
<dbReference type="InterPro" id="IPR036291">
    <property type="entry name" value="NAD(P)-bd_dom_sf"/>
</dbReference>
<dbReference type="KEGG" id="dpte:113796975"/>
<dbReference type="GO" id="GO:0005811">
    <property type="term" value="C:lipid droplet"/>
    <property type="evidence" value="ECO:0007669"/>
    <property type="project" value="TreeGrafter"/>
</dbReference>
<dbReference type="FunFam" id="3.40.50.720:FF:000131">
    <property type="entry name" value="Short-chain dehydrogenase/reductase 3"/>
    <property type="match status" value="1"/>
</dbReference>
<dbReference type="PANTHER" id="PTHR24322">
    <property type="entry name" value="PKSB"/>
    <property type="match status" value="1"/>
</dbReference>
<evidence type="ECO:0000256" key="5">
    <source>
        <dbReference type="ARBA" id="ARBA00022989"/>
    </source>
</evidence>
<evidence type="ECO:0000256" key="12">
    <source>
        <dbReference type="RuleBase" id="RU000363"/>
    </source>
</evidence>
<evidence type="ECO:0000256" key="1">
    <source>
        <dbReference type="ARBA" id="ARBA00004141"/>
    </source>
</evidence>
<name>A0A6P6YCB6_DERPT</name>
<dbReference type="Pfam" id="PF00106">
    <property type="entry name" value="adh_short"/>
    <property type="match status" value="1"/>
</dbReference>
<evidence type="ECO:0000256" key="10">
    <source>
        <dbReference type="ARBA" id="ARBA00068717"/>
    </source>
</evidence>